<evidence type="ECO:0000313" key="1">
    <source>
        <dbReference type="EMBL" id="KAJ8734853.1"/>
    </source>
</evidence>
<organism evidence="1 2">
    <name type="scientific">Mythimna loreyi</name>
    <dbReference type="NCBI Taxonomy" id="667449"/>
    <lineage>
        <taxon>Eukaryota</taxon>
        <taxon>Metazoa</taxon>
        <taxon>Ecdysozoa</taxon>
        <taxon>Arthropoda</taxon>
        <taxon>Hexapoda</taxon>
        <taxon>Insecta</taxon>
        <taxon>Pterygota</taxon>
        <taxon>Neoptera</taxon>
        <taxon>Endopterygota</taxon>
        <taxon>Lepidoptera</taxon>
        <taxon>Glossata</taxon>
        <taxon>Ditrysia</taxon>
        <taxon>Noctuoidea</taxon>
        <taxon>Noctuidae</taxon>
        <taxon>Noctuinae</taxon>
        <taxon>Hadenini</taxon>
        <taxon>Mythimna</taxon>
    </lineage>
</organism>
<sequence length="377" mass="39758">MGGGSFNLTSPPGGAGGAGAGVSASPASPMAPSPHAAPAASPHPPPTSPFTAWPASPSLPRPSPGHHPSPRHHIDHKGPQASSSSSRGASSGGRGWAGATATPLAVSKLETLCTPSEPPPGAPPGPALAPVQRFLACVYMKRTLQRFVQQEEFLTLVSVEATSLTFRCESAGLAGRVALHPQHMQSLHLQLTPLPDHNKEAWSADDLQVMEKFFEQRVAIAPYRATALQGWARTWGAPGAALGSLVALMRAELAPAAPALWALHWALRIPPAAPPIVPAGQPAVLLAKHKILFFICLSRGDTQLVLPLVYDMQLNVTQLADKQNAQPHLIAVSLHLKRFNEFNQSHSECTLWPAVRDLLTNFSLPQEAPQPAAPPPP</sequence>
<evidence type="ECO:0000313" key="2">
    <source>
        <dbReference type="Proteomes" id="UP001231649"/>
    </source>
</evidence>
<proteinExistence type="predicted"/>
<name>A0ACC2R923_9NEOP</name>
<dbReference type="Proteomes" id="UP001231649">
    <property type="component" value="Chromosome 5"/>
</dbReference>
<keyword evidence="2" id="KW-1185">Reference proteome</keyword>
<gene>
    <name evidence="1" type="ORF">PYW08_014103</name>
</gene>
<reference evidence="1" key="1">
    <citation type="submission" date="2023-03" db="EMBL/GenBank/DDBJ databases">
        <title>Chromosome-level genomes of two armyworms, Mythimna separata and Mythimna loreyi, provide insights into the biosynthesis and reception of sex pheromones.</title>
        <authorList>
            <person name="Zhao H."/>
        </authorList>
    </citation>
    <scope>NUCLEOTIDE SEQUENCE</scope>
    <source>
        <strain evidence="1">BeijingLab</strain>
    </source>
</reference>
<accession>A0ACC2R923</accession>
<comment type="caution">
    <text evidence="1">The sequence shown here is derived from an EMBL/GenBank/DDBJ whole genome shotgun (WGS) entry which is preliminary data.</text>
</comment>
<dbReference type="EMBL" id="CM056781">
    <property type="protein sequence ID" value="KAJ8734853.1"/>
    <property type="molecule type" value="Genomic_DNA"/>
</dbReference>
<protein>
    <submittedName>
        <fullName evidence="1">Uncharacterized protein</fullName>
    </submittedName>
</protein>